<evidence type="ECO:0000313" key="4">
    <source>
        <dbReference type="Proteomes" id="UP000481583"/>
    </source>
</evidence>
<dbReference type="RefSeq" id="WP_338118395.1">
    <property type="nucleotide sequence ID" value="NZ_JAAKZV010000226.1"/>
</dbReference>
<dbReference type="GO" id="GO:0008168">
    <property type="term" value="F:methyltransferase activity"/>
    <property type="evidence" value="ECO:0007669"/>
    <property type="project" value="UniProtKB-KW"/>
</dbReference>
<sequence>KRQSLRLGSGLISPVPPTAWDFTVGGVRVLEQWLAARIDDPAAAEPGTLAAIRPTAWPQEWTSELLELITVLALLAELPAPPQPSAPVTAYDLRQAGVLPAPAAATRPASVLDHHEEGPAGQVALV</sequence>
<keyword evidence="3" id="KW-0489">Methyltransferase</keyword>
<proteinExistence type="predicted"/>
<dbReference type="Proteomes" id="UP000481583">
    <property type="component" value="Unassembled WGS sequence"/>
</dbReference>
<evidence type="ECO:0000256" key="1">
    <source>
        <dbReference type="SAM" id="MobiDB-lite"/>
    </source>
</evidence>
<dbReference type="InterPro" id="IPR041635">
    <property type="entry name" value="Type_ISP_LLaBIII_C"/>
</dbReference>
<dbReference type="EMBL" id="JAAKZV010000226">
    <property type="protein sequence ID" value="NGN68721.1"/>
    <property type="molecule type" value="Genomic_DNA"/>
</dbReference>
<feature type="region of interest" description="Disordered" evidence="1">
    <location>
        <begin position="105"/>
        <end position="126"/>
    </location>
</feature>
<organism evidence="3 4">
    <name type="scientific">Streptomyces coryli</name>
    <dbReference type="NCBI Taxonomy" id="1128680"/>
    <lineage>
        <taxon>Bacteria</taxon>
        <taxon>Bacillati</taxon>
        <taxon>Actinomycetota</taxon>
        <taxon>Actinomycetes</taxon>
        <taxon>Kitasatosporales</taxon>
        <taxon>Streptomycetaceae</taxon>
        <taxon>Streptomyces</taxon>
    </lineage>
</organism>
<evidence type="ECO:0000259" key="2">
    <source>
        <dbReference type="Pfam" id="PF18135"/>
    </source>
</evidence>
<feature type="non-terminal residue" evidence="3">
    <location>
        <position position="1"/>
    </location>
</feature>
<keyword evidence="4" id="KW-1185">Reference proteome</keyword>
<dbReference type="GO" id="GO:0032259">
    <property type="term" value="P:methylation"/>
    <property type="evidence" value="ECO:0007669"/>
    <property type="project" value="UniProtKB-KW"/>
</dbReference>
<evidence type="ECO:0000313" key="3">
    <source>
        <dbReference type="EMBL" id="NGN68721.1"/>
    </source>
</evidence>
<dbReference type="AlphaFoldDB" id="A0A6G4UC00"/>
<dbReference type="Pfam" id="PF18135">
    <property type="entry name" value="Type_ISP_C"/>
    <property type="match status" value="1"/>
</dbReference>
<name>A0A6G4UC00_9ACTN</name>
<keyword evidence="3" id="KW-0808">Transferase</keyword>
<comment type="caution">
    <text evidence="3">The sequence shown here is derived from an EMBL/GenBank/DDBJ whole genome shotgun (WGS) entry which is preliminary data.</text>
</comment>
<gene>
    <name evidence="3" type="ORF">G5C51_33130</name>
</gene>
<feature type="domain" description="Type ISP restriction-modification enzyme LLaBIII C-terminal specificity" evidence="2">
    <location>
        <begin position="4"/>
        <end position="68"/>
    </location>
</feature>
<reference evidence="3 4" key="1">
    <citation type="submission" date="2020-02" db="EMBL/GenBank/DDBJ databases">
        <title>Whole-genome analyses of novel actinobacteria.</title>
        <authorList>
            <person name="Sahin N."/>
        </authorList>
    </citation>
    <scope>NUCLEOTIDE SEQUENCE [LARGE SCALE GENOMIC DNA]</scope>
    <source>
        <strain evidence="3 4">A7024</strain>
    </source>
</reference>
<protein>
    <submittedName>
        <fullName evidence="3">DNA methyltransferase</fullName>
    </submittedName>
</protein>
<accession>A0A6G4UC00</accession>